<reference evidence="9" key="1">
    <citation type="journal article" date="2019" name="Int. J. Syst. Evol. Microbiol.">
        <title>The Global Catalogue of Microorganisms (GCM) 10K type strain sequencing project: providing services to taxonomists for standard genome sequencing and annotation.</title>
        <authorList>
            <consortium name="The Broad Institute Genomics Platform"/>
            <consortium name="The Broad Institute Genome Sequencing Center for Infectious Disease"/>
            <person name="Wu L."/>
            <person name="Ma J."/>
        </authorList>
    </citation>
    <scope>NUCLEOTIDE SEQUENCE [LARGE SCALE GENOMIC DNA]</scope>
    <source>
        <strain evidence="9">TISTR 1906</strain>
    </source>
</reference>
<keyword evidence="5" id="KW-0460">Magnesium</keyword>
<evidence type="ECO:0000256" key="1">
    <source>
        <dbReference type="ARBA" id="ARBA00001936"/>
    </source>
</evidence>
<dbReference type="RefSeq" id="WP_066472897.1">
    <property type="nucleotide sequence ID" value="NZ_BCNT01000003.1"/>
</dbReference>
<organism evidence="8 9">
    <name type="scientific">Comamonas terrae</name>
    <dbReference type="NCBI Taxonomy" id="673548"/>
    <lineage>
        <taxon>Bacteria</taxon>
        <taxon>Pseudomonadati</taxon>
        <taxon>Pseudomonadota</taxon>
        <taxon>Betaproteobacteria</taxon>
        <taxon>Burkholderiales</taxon>
        <taxon>Comamonadaceae</taxon>
        <taxon>Comamonas</taxon>
    </lineage>
</organism>
<accession>A0ABW5UI84</accession>
<keyword evidence="6" id="KW-0464">Manganese</keyword>
<keyword evidence="3" id="KW-0479">Metal-binding</keyword>
<dbReference type="PROSITE" id="PS51462">
    <property type="entry name" value="NUDIX"/>
    <property type="match status" value="1"/>
</dbReference>
<dbReference type="Proteomes" id="UP001597463">
    <property type="component" value="Unassembled WGS sequence"/>
</dbReference>
<evidence type="ECO:0000256" key="4">
    <source>
        <dbReference type="ARBA" id="ARBA00022801"/>
    </source>
</evidence>
<dbReference type="NCBIfam" id="NF007980">
    <property type="entry name" value="PRK10707.1"/>
    <property type="match status" value="1"/>
</dbReference>
<dbReference type="Gene3D" id="3.90.79.10">
    <property type="entry name" value="Nucleoside Triphosphate Pyrophosphohydrolase"/>
    <property type="match status" value="1"/>
</dbReference>
<evidence type="ECO:0000256" key="2">
    <source>
        <dbReference type="ARBA" id="ARBA00001946"/>
    </source>
</evidence>
<sequence>MLTPHHPSPAAAEPARPVGIADPRLAPLIGVDGHLPAVPLQAQTPRALRERFAKPPQWQPEAMLEKRWIHRPPSDAAVLVPIVLREQPTVLLTVRASHLSSHSGQVAFPGGKRDPQDVSAEATALREAQEEIGLEPRNVEVLGRLPVYVTGSSFVVTPVVGLVHPQSSYFPNPGEVEDLFEVPLSFLLDPAHHERHAMLWQGVEREWFAMPYQDGGQQRYIWGATAGMLRNLYRFLAA</sequence>
<proteinExistence type="predicted"/>
<evidence type="ECO:0000259" key="7">
    <source>
        <dbReference type="PROSITE" id="PS51462"/>
    </source>
</evidence>
<evidence type="ECO:0000313" key="9">
    <source>
        <dbReference type="Proteomes" id="UP001597463"/>
    </source>
</evidence>
<comment type="cofactor">
    <cofactor evidence="1">
        <name>Mn(2+)</name>
        <dbReference type="ChEBI" id="CHEBI:29035"/>
    </cofactor>
</comment>
<keyword evidence="4" id="KW-0378">Hydrolase</keyword>
<evidence type="ECO:0000313" key="8">
    <source>
        <dbReference type="EMBL" id="MFD2752871.1"/>
    </source>
</evidence>
<dbReference type="InterPro" id="IPR000086">
    <property type="entry name" value="NUDIX_hydrolase_dom"/>
</dbReference>
<name>A0ABW5UI84_9BURK</name>
<protein>
    <submittedName>
        <fullName evidence="8">CoA pyrophosphatase</fullName>
    </submittedName>
</protein>
<dbReference type="InterPro" id="IPR045121">
    <property type="entry name" value="CoAse"/>
</dbReference>
<dbReference type="SUPFAM" id="SSF55811">
    <property type="entry name" value="Nudix"/>
    <property type="match status" value="1"/>
</dbReference>
<evidence type="ECO:0000256" key="3">
    <source>
        <dbReference type="ARBA" id="ARBA00022723"/>
    </source>
</evidence>
<dbReference type="CDD" id="cd03426">
    <property type="entry name" value="NUDIX_CoAse_Nudt7"/>
    <property type="match status" value="1"/>
</dbReference>
<dbReference type="InterPro" id="IPR015797">
    <property type="entry name" value="NUDIX_hydrolase-like_dom_sf"/>
</dbReference>
<comment type="cofactor">
    <cofactor evidence="2">
        <name>Mg(2+)</name>
        <dbReference type="ChEBI" id="CHEBI:18420"/>
    </cofactor>
</comment>
<dbReference type="Pfam" id="PF00293">
    <property type="entry name" value="NUDIX"/>
    <property type="match status" value="1"/>
</dbReference>
<feature type="domain" description="Nudix hydrolase" evidence="7">
    <location>
        <begin position="73"/>
        <end position="204"/>
    </location>
</feature>
<gene>
    <name evidence="8" type="ORF">ACFSW6_02135</name>
</gene>
<keyword evidence="9" id="KW-1185">Reference proteome</keyword>
<dbReference type="EMBL" id="JBHUMV010000001">
    <property type="protein sequence ID" value="MFD2752871.1"/>
    <property type="molecule type" value="Genomic_DNA"/>
</dbReference>
<dbReference type="PANTHER" id="PTHR12992:SF11">
    <property type="entry name" value="MITOCHONDRIAL COENZYME A DIPHOSPHATASE NUDT8"/>
    <property type="match status" value="1"/>
</dbReference>
<evidence type="ECO:0000256" key="6">
    <source>
        <dbReference type="ARBA" id="ARBA00023211"/>
    </source>
</evidence>
<comment type="caution">
    <text evidence="8">The sequence shown here is derived from an EMBL/GenBank/DDBJ whole genome shotgun (WGS) entry which is preliminary data.</text>
</comment>
<evidence type="ECO:0000256" key="5">
    <source>
        <dbReference type="ARBA" id="ARBA00022842"/>
    </source>
</evidence>
<dbReference type="PANTHER" id="PTHR12992">
    <property type="entry name" value="NUDIX HYDROLASE"/>
    <property type="match status" value="1"/>
</dbReference>